<dbReference type="Proteomes" id="UP000182486">
    <property type="component" value="Unassembled WGS sequence"/>
</dbReference>
<dbReference type="SUPFAM" id="SSF53448">
    <property type="entry name" value="Nucleotide-diphospho-sugar transferases"/>
    <property type="match status" value="1"/>
</dbReference>
<evidence type="ECO:0000256" key="3">
    <source>
        <dbReference type="ARBA" id="ARBA00022475"/>
    </source>
</evidence>
<dbReference type="FunFam" id="3.90.550.10:FF:000196">
    <property type="entry name" value="Glycosyl transferase"/>
    <property type="match status" value="1"/>
</dbReference>
<keyword evidence="9" id="KW-1185">Reference proteome</keyword>
<dbReference type="AlphaFoldDB" id="A0A1K0FIK8"/>
<dbReference type="Gene3D" id="3.40.50.12580">
    <property type="match status" value="1"/>
</dbReference>
<keyword evidence="5" id="KW-0777">Teichoic acid biosynthesis</keyword>
<sequence length="727" mass="82804">MTLLSVVLPVYKVQGYLRQCLDSLLEQVFTDFEIVAVDDCSPDNSGAILAEYAARDPRVRVVSLAENVGLGRARNVGLDHAVGEYVWFVDSDDWLAQGALTAVADRLAETAADVLVVGFDKVHWDGRVEVPRVGRVLAKAPETFTAQQWPRIMNVLHVAWNKIVRRELLLKLDLRFAEGWYEDVSFTFPLLAAAPRISGLGRTCVHYRQRRTGAITRTLDDRHFEIFDHWAHAMALVDGYADRAEQLRPVLFRRMMWHYFAVLSNTQRVRNVSRRRFFGRITEDFHRYKPAVGYQRPPGTMGLRHTFAASGSYFSFQAMQRAIAVVRTLRRVRRVPAVRARRFAGRVRQAAYRAYYLLQLRLPVDQKLALYAAYWYRGVSCNPAAIAGKAAELAPGVRAVWVVNRSRVKSVPPGTEYVITGTPAYFRALARARWLVNNVNWPNWVRKRAGTTHVMTHHGTPLKMMGMDQADHPAAAKDQDFHAQMRRADRWDFSITANAHTTIAWERAYPCRYETLEVGYPRNDRLACATAEETAEVRRKLGIAPHERVILYTPTHREWLPAGRQVLDVDAFTDTLGPDTVLLVRAHYFGVAADHKAPSRRGRIVDVSAYPVVEDLYLAADVMMTDYSSAMFDFAVLDRPLVIFAPDWSAYREVRGVYFDLMELPPGEVATTFGELVEVFRGRAYEGTAAAEKRARFRERFCYLDDGMAAERVVRRVLLGEIPHRQL</sequence>
<dbReference type="SUPFAM" id="SSF53756">
    <property type="entry name" value="UDP-Glycosyltransferase/glycogen phosphorylase"/>
    <property type="match status" value="1"/>
</dbReference>
<dbReference type="Gene3D" id="3.90.550.10">
    <property type="entry name" value="Spore Coat Polysaccharide Biosynthesis Protein SpsA, Chain A"/>
    <property type="match status" value="1"/>
</dbReference>
<dbReference type="InterPro" id="IPR051612">
    <property type="entry name" value="Teichoic_Acid_Biosynth"/>
</dbReference>
<dbReference type="InterPro" id="IPR043148">
    <property type="entry name" value="TagF_C"/>
</dbReference>
<keyword evidence="4 8" id="KW-0808">Transferase</keyword>
<dbReference type="InterPro" id="IPR001173">
    <property type="entry name" value="Glyco_trans_2-like"/>
</dbReference>
<feature type="domain" description="Glycosyltransferase 2-like" evidence="7">
    <location>
        <begin position="5"/>
        <end position="168"/>
    </location>
</feature>
<keyword evidence="3" id="KW-1003">Cell membrane</keyword>
<dbReference type="InterPro" id="IPR043149">
    <property type="entry name" value="TagF_N"/>
</dbReference>
<dbReference type="PANTHER" id="PTHR37316">
    <property type="entry name" value="TEICHOIC ACID GLYCEROL-PHOSPHATE PRIMASE"/>
    <property type="match status" value="1"/>
</dbReference>
<dbReference type="EMBL" id="MEIA01000213">
    <property type="protein sequence ID" value="OJF12560.1"/>
    <property type="molecule type" value="Genomic_DNA"/>
</dbReference>
<dbReference type="Gene3D" id="3.40.50.11820">
    <property type="match status" value="1"/>
</dbReference>
<dbReference type="CDD" id="cd00761">
    <property type="entry name" value="Glyco_tranf_GTA_type"/>
    <property type="match status" value="1"/>
</dbReference>
<dbReference type="RefSeq" id="WP_071806853.1">
    <property type="nucleotide sequence ID" value="NZ_MEIA01000213.1"/>
</dbReference>
<dbReference type="Pfam" id="PF00535">
    <property type="entry name" value="Glycos_transf_2"/>
    <property type="match status" value="1"/>
</dbReference>
<reference evidence="8 9" key="1">
    <citation type="submission" date="2016-09" db="EMBL/GenBank/DDBJ databases">
        <title>Couchioplanes caeruleus draft genome sequence.</title>
        <authorList>
            <person name="Sheehan J."/>
            <person name="Caffrey P."/>
        </authorList>
    </citation>
    <scope>NUCLEOTIDE SEQUENCE [LARGE SCALE GENOMIC DNA]</scope>
    <source>
        <strain evidence="8 9">DSM 43634</strain>
    </source>
</reference>
<dbReference type="GO" id="GO:0047355">
    <property type="term" value="F:CDP-glycerol glycerophosphotransferase activity"/>
    <property type="evidence" value="ECO:0007669"/>
    <property type="project" value="InterPro"/>
</dbReference>
<comment type="similarity">
    <text evidence="2">Belongs to the CDP-glycerol glycerophosphotransferase family.</text>
</comment>
<protein>
    <submittedName>
        <fullName evidence="8">CDP-glycerol--glycerophosphate glycerophosphotransferase</fullName>
    </submittedName>
</protein>
<organism evidence="8 9">
    <name type="scientific">Couchioplanes caeruleus subsp. caeruleus</name>
    <dbReference type="NCBI Taxonomy" id="56427"/>
    <lineage>
        <taxon>Bacteria</taxon>
        <taxon>Bacillati</taxon>
        <taxon>Actinomycetota</taxon>
        <taxon>Actinomycetes</taxon>
        <taxon>Micromonosporales</taxon>
        <taxon>Micromonosporaceae</taxon>
        <taxon>Couchioplanes</taxon>
    </lineage>
</organism>
<comment type="subcellular location">
    <subcellularLocation>
        <location evidence="1">Cell membrane</location>
        <topology evidence="1">Peripheral membrane protein</topology>
    </subcellularLocation>
</comment>
<dbReference type="GO" id="GO:0005886">
    <property type="term" value="C:plasma membrane"/>
    <property type="evidence" value="ECO:0007669"/>
    <property type="project" value="UniProtKB-SubCell"/>
</dbReference>
<evidence type="ECO:0000313" key="9">
    <source>
        <dbReference type="Proteomes" id="UP000182486"/>
    </source>
</evidence>
<proteinExistence type="inferred from homology"/>
<evidence type="ECO:0000259" key="7">
    <source>
        <dbReference type="Pfam" id="PF00535"/>
    </source>
</evidence>
<accession>A0A1K0FIK8</accession>
<evidence type="ECO:0000313" key="8">
    <source>
        <dbReference type="EMBL" id="OJF12560.1"/>
    </source>
</evidence>
<evidence type="ECO:0000256" key="5">
    <source>
        <dbReference type="ARBA" id="ARBA00022944"/>
    </source>
</evidence>
<name>A0A1K0FIK8_9ACTN</name>
<gene>
    <name evidence="8" type="ORF">BG844_19955</name>
</gene>
<dbReference type="PANTHER" id="PTHR37316:SF3">
    <property type="entry name" value="TEICHOIC ACID GLYCEROL-PHOSPHATE TRANSFERASE"/>
    <property type="match status" value="1"/>
</dbReference>
<keyword evidence="6" id="KW-0472">Membrane</keyword>
<dbReference type="Pfam" id="PF04464">
    <property type="entry name" value="Glyphos_transf"/>
    <property type="match status" value="1"/>
</dbReference>
<comment type="caution">
    <text evidence="8">The sequence shown here is derived from an EMBL/GenBank/DDBJ whole genome shotgun (WGS) entry which is preliminary data.</text>
</comment>
<evidence type="ECO:0000256" key="6">
    <source>
        <dbReference type="ARBA" id="ARBA00023136"/>
    </source>
</evidence>
<dbReference type="InterPro" id="IPR029044">
    <property type="entry name" value="Nucleotide-diphossugar_trans"/>
</dbReference>
<dbReference type="InterPro" id="IPR007554">
    <property type="entry name" value="Glycerophosphate_synth"/>
</dbReference>
<dbReference type="GO" id="GO:0019350">
    <property type="term" value="P:teichoic acid biosynthetic process"/>
    <property type="evidence" value="ECO:0007669"/>
    <property type="project" value="UniProtKB-KW"/>
</dbReference>
<evidence type="ECO:0000256" key="4">
    <source>
        <dbReference type="ARBA" id="ARBA00022679"/>
    </source>
</evidence>
<evidence type="ECO:0000256" key="2">
    <source>
        <dbReference type="ARBA" id="ARBA00010488"/>
    </source>
</evidence>
<evidence type="ECO:0000256" key="1">
    <source>
        <dbReference type="ARBA" id="ARBA00004202"/>
    </source>
</evidence>